<evidence type="ECO:0000256" key="1">
    <source>
        <dbReference type="SAM" id="Phobius"/>
    </source>
</evidence>
<sequence>MNLSKFLDTKSGAVITVAVVGVAVLYFGEKKARQAAAAVTPTNPNNIFAGGVDAIGANLTDNANFSLGGWLYEKINGTSIEQIERQQAIDNNPLASFWAGFPTR</sequence>
<name>A0A7X0NG58_9GAMM</name>
<keyword evidence="1" id="KW-1133">Transmembrane helix</keyword>
<reference evidence="2 3" key="1">
    <citation type="submission" date="2020-08" db="EMBL/GenBank/DDBJ databases">
        <title>Genomic Encyclopedia of Type Strains, Phase IV (KMG-IV): sequencing the most valuable type-strain genomes for metagenomic binning, comparative biology and taxonomic classification.</title>
        <authorList>
            <person name="Goeker M."/>
        </authorList>
    </citation>
    <scope>NUCLEOTIDE SEQUENCE [LARGE SCALE GENOMIC DNA]</scope>
    <source>
        <strain evidence="2 3">DSM 26287</strain>
    </source>
</reference>
<feature type="transmembrane region" description="Helical" evidence="1">
    <location>
        <begin position="12"/>
        <end position="28"/>
    </location>
</feature>
<dbReference type="RefSeq" id="WP_184423664.1">
    <property type="nucleotide sequence ID" value="NZ_AP027362.1"/>
</dbReference>
<dbReference type="Proteomes" id="UP000537141">
    <property type="component" value="Unassembled WGS sequence"/>
</dbReference>
<comment type="caution">
    <text evidence="2">The sequence shown here is derived from an EMBL/GenBank/DDBJ whole genome shotgun (WGS) entry which is preliminary data.</text>
</comment>
<keyword evidence="1" id="KW-0472">Membrane</keyword>
<keyword evidence="1" id="KW-0812">Transmembrane</keyword>
<evidence type="ECO:0000313" key="2">
    <source>
        <dbReference type="EMBL" id="MBB6542853.1"/>
    </source>
</evidence>
<dbReference type="EMBL" id="JACHHU010000008">
    <property type="protein sequence ID" value="MBB6542853.1"/>
    <property type="molecule type" value="Genomic_DNA"/>
</dbReference>
<dbReference type="AlphaFoldDB" id="A0A7X0NG58"/>
<accession>A0A7X0NG58</accession>
<gene>
    <name evidence="2" type="ORF">HNQ55_001353</name>
</gene>
<evidence type="ECO:0000313" key="3">
    <source>
        <dbReference type="Proteomes" id="UP000537141"/>
    </source>
</evidence>
<proteinExistence type="predicted"/>
<keyword evidence="3" id="KW-1185">Reference proteome</keyword>
<protein>
    <submittedName>
        <fullName evidence="2">Uncharacterized protein</fullName>
    </submittedName>
</protein>
<organism evidence="2 3">
    <name type="scientific">Thalassotalea piscium</name>
    <dbReference type="NCBI Taxonomy" id="1230533"/>
    <lineage>
        <taxon>Bacteria</taxon>
        <taxon>Pseudomonadati</taxon>
        <taxon>Pseudomonadota</taxon>
        <taxon>Gammaproteobacteria</taxon>
        <taxon>Alteromonadales</taxon>
        <taxon>Colwelliaceae</taxon>
        <taxon>Thalassotalea</taxon>
    </lineage>
</organism>